<reference evidence="13" key="3">
    <citation type="submission" date="2020-12" db="UniProtKB">
        <authorList>
            <consortium name="EnsemblPlants"/>
        </authorList>
    </citation>
    <scope>IDENTIFICATION</scope>
</reference>
<dbReference type="Gramene" id="Pp3c21_15920V3.5">
    <property type="protein sequence ID" value="Pp3c21_15920V3.5"/>
    <property type="gene ID" value="Pp3c21_15920"/>
</dbReference>
<dbReference type="Gene3D" id="1.10.390.10">
    <property type="entry name" value="Neutral Protease Domain 2"/>
    <property type="match status" value="1"/>
</dbReference>
<dbReference type="CDD" id="cd09839">
    <property type="entry name" value="M1_like_TAF2"/>
    <property type="match status" value="1"/>
</dbReference>
<evidence type="ECO:0000256" key="7">
    <source>
        <dbReference type="ARBA" id="ARBA00076306"/>
    </source>
</evidence>
<feature type="compositionally biased region" description="Polar residues" evidence="8">
    <location>
        <begin position="1243"/>
        <end position="1255"/>
    </location>
</feature>
<dbReference type="RefSeq" id="XP_024359806.1">
    <property type="nucleotide sequence ID" value="XM_024504038.2"/>
</dbReference>
<feature type="domain" description="Peptidase M1 membrane alanine aminopeptidase" evidence="10">
    <location>
        <begin position="322"/>
        <end position="519"/>
    </location>
</feature>
<dbReference type="GeneID" id="112274482"/>
<reference evidence="13 14" key="1">
    <citation type="journal article" date="2008" name="Science">
        <title>The Physcomitrella genome reveals evolutionary insights into the conquest of land by plants.</title>
        <authorList>
            <person name="Rensing S."/>
            <person name="Lang D."/>
            <person name="Zimmer A."/>
            <person name="Terry A."/>
            <person name="Salamov A."/>
            <person name="Shapiro H."/>
            <person name="Nishiyama T."/>
            <person name="Perroud P.-F."/>
            <person name="Lindquist E."/>
            <person name="Kamisugi Y."/>
            <person name="Tanahashi T."/>
            <person name="Sakakibara K."/>
            <person name="Fujita T."/>
            <person name="Oishi K."/>
            <person name="Shin-I T."/>
            <person name="Kuroki Y."/>
            <person name="Toyoda A."/>
            <person name="Suzuki Y."/>
            <person name="Hashimoto A."/>
            <person name="Yamaguchi K."/>
            <person name="Sugano A."/>
            <person name="Kohara Y."/>
            <person name="Fujiyama A."/>
            <person name="Anterola A."/>
            <person name="Aoki S."/>
            <person name="Ashton N."/>
            <person name="Barbazuk W.B."/>
            <person name="Barker E."/>
            <person name="Bennetzen J."/>
            <person name="Bezanilla M."/>
            <person name="Blankenship R."/>
            <person name="Cho S.H."/>
            <person name="Dutcher S."/>
            <person name="Estelle M."/>
            <person name="Fawcett J.A."/>
            <person name="Gundlach H."/>
            <person name="Hanada K."/>
            <person name="Heyl A."/>
            <person name="Hicks K.A."/>
            <person name="Hugh J."/>
            <person name="Lohr M."/>
            <person name="Mayer K."/>
            <person name="Melkozernov A."/>
            <person name="Murata T."/>
            <person name="Nelson D."/>
            <person name="Pils B."/>
            <person name="Prigge M."/>
            <person name="Reiss B."/>
            <person name="Renner T."/>
            <person name="Rombauts S."/>
            <person name="Rushton P."/>
            <person name="Sanderfoot A."/>
            <person name="Schween G."/>
            <person name="Shiu S.-H."/>
            <person name="Stueber K."/>
            <person name="Theodoulou F.L."/>
            <person name="Tu H."/>
            <person name="Van de Peer Y."/>
            <person name="Verrier P.J."/>
            <person name="Waters E."/>
            <person name="Wood A."/>
            <person name="Yang L."/>
            <person name="Cove D."/>
            <person name="Cuming A."/>
            <person name="Hasebe M."/>
            <person name="Lucas S."/>
            <person name="Mishler D.B."/>
            <person name="Reski R."/>
            <person name="Grigoriev I."/>
            <person name="Quatrano R.S."/>
            <person name="Boore J.L."/>
        </authorList>
    </citation>
    <scope>NUCLEOTIDE SEQUENCE [LARGE SCALE GENOMIC DNA]</scope>
    <source>
        <strain evidence="13 14">cv. Gransden 2004</strain>
    </source>
</reference>
<dbReference type="RefSeq" id="XP_024359802.1">
    <property type="nucleotide sequence ID" value="XM_024504034.2"/>
</dbReference>
<dbReference type="InterPro" id="IPR057345">
    <property type="entry name" value="Ig-like_TAF2"/>
</dbReference>
<feature type="compositionally biased region" description="Basic and acidic residues" evidence="8">
    <location>
        <begin position="1306"/>
        <end position="1343"/>
    </location>
</feature>
<dbReference type="RefSeq" id="XP_024359805.1">
    <property type="nucleotide sequence ID" value="XM_024504037.2"/>
</dbReference>
<keyword evidence="6" id="KW-0539">Nucleus</keyword>
<dbReference type="InterPro" id="IPR027268">
    <property type="entry name" value="Peptidase_M4/M1_CTD_sf"/>
</dbReference>
<evidence type="ECO:0000256" key="5">
    <source>
        <dbReference type="ARBA" id="ARBA00023163"/>
    </source>
</evidence>
<dbReference type="RefSeq" id="XP_024359804.1">
    <property type="nucleotide sequence ID" value="XM_024504036.2"/>
</dbReference>
<dbReference type="EMBL" id="ABEU02000021">
    <property type="status" value="NOT_ANNOTATED_CDS"/>
    <property type="molecule type" value="Genomic_DNA"/>
</dbReference>
<feature type="region of interest" description="Disordered" evidence="8">
    <location>
        <begin position="1064"/>
        <end position="1109"/>
    </location>
</feature>
<feature type="domain" description="Transcription initiation factor TFIID subunit 2 Ig-like" evidence="11">
    <location>
        <begin position="551"/>
        <end position="695"/>
    </location>
</feature>
<feature type="compositionally biased region" description="Basic residues" evidence="8">
    <location>
        <begin position="1344"/>
        <end position="1353"/>
    </location>
</feature>
<gene>
    <name evidence="13" type="primary">LOC112274482</name>
</gene>
<evidence type="ECO:0000259" key="12">
    <source>
        <dbReference type="Pfam" id="PF25577"/>
    </source>
</evidence>
<organism evidence="13 14">
    <name type="scientific">Physcomitrium patens</name>
    <name type="common">Spreading-leaved earth moss</name>
    <name type="synonym">Physcomitrella patens</name>
    <dbReference type="NCBI Taxonomy" id="3218"/>
    <lineage>
        <taxon>Eukaryota</taxon>
        <taxon>Viridiplantae</taxon>
        <taxon>Streptophyta</taxon>
        <taxon>Embryophyta</taxon>
        <taxon>Bryophyta</taxon>
        <taxon>Bryophytina</taxon>
        <taxon>Bryopsida</taxon>
        <taxon>Funariidae</taxon>
        <taxon>Funariales</taxon>
        <taxon>Funariaceae</taxon>
        <taxon>Physcomitrium</taxon>
    </lineage>
</organism>
<keyword evidence="14" id="KW-1185">Reference proteome</keyword>
<dbReference type="GO" id="GO:0006367">
    <property type="term" value="P:transcription initiation at RNA polymerase II promoter"/>
    <property type="evidence" value="ECO:0000318"/>
    <property type="project" value="GO_Central"/>
</dbReference>
<keyword evidence="9" id="KW-0812">Transmembrane</keyword>
<dbReference type="GO" id="GO:0008237">
    <property type="term" value="F:metallopeptidase activity"/>
    <property type="evidence" value="ECO:0007669"/>
    <property type="project" value="InterPro"/>
</dbReference>
<keyword evidence="5" id="KW-0804">Transcription</keyword>
<feature type="region of interest" description="Disordered" evidence="8">
    <location>
        <begin position="645"/>
        <end position="664"/>
    </location>
</feature>
<dbReference type="SUPFAM" id="SSF48371">
    <property type="entry name" value="ARM repeat"/>
    <property type="match status" value="1"/>
</dbReference>
<feature type="transmembrane region" description="Helical" evidence="9">
    <location>
        <begin position="275"/>
        <end position="298"/>
    </location>
</feature>
<feature type="compositionally biased region" description="Basic and acidic residues" evidence="8">
    <location>
        <begin position="1086"/>
        <end position="1109"/>
    </location>
</feature>
<name>A0A7I4C5E3_PHYPA</name>
<evidence type="ECO:0000313" key="13">
    <source>
        <dbReference type="EnsemblPlants" id="Pp3c21_15920V3.5"/>
    </source>
</evidence>
<dbReference type="GO" id="GO:0003682">
    <property type="term" value="F:chromatin binding"/>
    <property type="evidence" value="ECO:0000318"/>
    <property type="project" value="GO_Central"/>
</dbReference>
<evidence type="ECO:0000256" key="6">
    <source>
        <dbReference type="ARBA" id="ARBA00023242"/>
    </source>
</evidence>
<protein>
    <recommendedName>
        <fullName evidence="3">Transcription initiation factor TFIID subunit 2</fullName>
    </recommendedName>
    <alternativeName>
        <fullName evidence="7">TBP-associated factor 2</fullName>
    </alternativeName>
</protein>
<feature type="compositionally biased region" description="Basic and acidic residues" evidence="8">
    <location>
        <begin position="1369"/>
        <end position="1402"/>
    </location>
</feature>
<keyword evidence="9" id="KW-0472">Membrane</keyword>
<dbReference type="Pfam" id="PF25577">
    <property type="entry name" value="TPR_TAF2_C"/>
    <property type="match status" value="1"/>
</dbReference>
<evidence type="ECO:0000256" key="9">
    <source>
        <dbReference type="SAM" id="Phobius"/>
    </source>
</evidence>
<keyword evidence="4" id="KW-0805">Transcription regulation</keyword>
<evidence type="ECO:0000259" key="10">
    <source>
        <dbReference type="Pfam" id="PF01433"/>
    </source>
</evidence>
<dbReference type="FunFam" id="2.60.40.1730:FF:000015">
    <property type="entry name" value="Transcription initiation factor TFIID subunit 2"/>
    <property type="match status" value="1"/>
</dbReference>
<dbReference type="RefSeq" id="XP_024359800.1">
    <property type="nucleotide sequence ID" value="XM_024504032.2"/>
</dbReference>
<keyword evidence="9" id="KW-1133">Transmembrane helix</keyword>
<dbReference type="InterPro" id="IPR014782">
    <property type="entry name" value="Peptidase_M1_dom"/>
</dbReference>
<dbReference type="GO" id="GO:0008270">
    <property type="term" value="F:zinc ion binding"/>
    <property type="evidence" value="ECO:0007669"/>
    <property type="project" value="InterPro"/>
</dbReference>
<dbReference type="InterPro" id="IPR016024">
    <property type="entry name" value="ARM-type_fold"/>
</dbReference>
<evidence type="ECO:0000313" key="14">
    <source>
        <dbReference type="Proteomes" id="UP000006727"/>
    </source>
</evidence>
<comment type="similarity">
    <text evidence="2">Belongs to the TAF2 family.</text>
</comment>
<dbReference type="OrthoDB" id="308861at2759"/>
<dbReference type="PANTHER" id="PTHR15137">
    <property type="entry name" value="TRANSCRIPTION INITIATION FACTOR TFIID"/>
    <property type="match status" value="1"/>
</dbReference>
<comment type="subcellular location">
    <subcellularLocation>
        <location evidence="1">Nucleus</location>
    </subcellularLocation>
</comment>
<evidence type="ECO:0000256" key="3">
    <source>
        <dbReference type="ARBA" id="ARBA00017363"/>
    </source>
</evidence>
<dbReference type="KEGG" id="ppp:112274482"/>
<dbReference type="GO" id="GO:0005669">
    <property type="term" value="C:transcription factor TFIID complex"/>
    <property type="evidence" value="ECO:0000318"/>
    <property type="project" value="GO_Central"/>
</dbReference>
<dbReference type="Gramene" id="Pp3c21_15920V3.6">
    <property type="protein sequence ID" value="Pp3c21_15920V3.6"/>
    <property type="gene ID" value="Pp3c21_15920"/>
</dbReference>
<dbReference type="Pfam" id="PF01433">
    <property type="entry name" value="Peptidase_M1"/>
    <property type="match status" value="1"/>
</dbReference>
<dbReference type="SUPFAM" id="SSF63737">
    <property type="entry name" value="Leukotriene A4 hydrolase N-terminal domain"/>
    <property type="match status" value="1"/>
</dbReference>
<dbReference type="RefSeq" id="XP_024359801.1">
    <property type="nucleotide sequence ID" value="XM_024504033.2"/>
</dbReference>
<proteinExistence type="inferred from homology"/>
<dbReference type="InterPro" id="IPR011989">
    <property type="entry name" value="ARM-like"/>
</dbReference>
<evidence type="ECO:0000256" key="8">
    <source>
        <dbReference type="SAM" id="MobiDB-lite"/>
    </source>
</evidence>
<dbReference type="InterPro" id="IPR042097">
    <property type="entry name" value="Aminopeptidase_N-like_N_sf"/>
</dbReference>
<evidence type="ECO:0000256" key="1">
    <source>
        <dbReference type="ARBA" id="ARBA00004123"/>
    </source>
</evidence>
<feature type="compositionally biased region" description="Polar residues" evidence="8">
    <location>
        <begin position="1279"/>
        <end position="1299"/>
    </location>
</feature>
<dbReference type="Gene3D" id="2.60.40.1730">
    <property type="entry name" value="tricorn interacting facor f3 domain"/>
    <property type="match status" value="1"/>
</dbReference>
<dbReference type="Proteomes" id="UP000006727">
    <property type="component" value="Chromosome 21"/>
</dbReference>
<dbReference type="InterPro" id="IPR037813">
    <property type="entry name" value="TAF2"/>
</dbReference>
<dbReference type="SUPFAM" id="SSF55486">
    <property type="entry name" value="Metalloproteases ('zincins'), catalytic domain"/>
    <property type="match status" value="1"/>
</dbReference>
<dbReference type="PANTHER" id="PTHR15137:SF9">
    <property type="entry name" value="TRANSCRIPTION INITIATION FACTOR TFIID SUBUNIT 2"/>
    <property type="match status" value="1"/>
</dbReference>
<dbReference type="EnsemblPlants" id="Pp3c21_15920V3.6">
    <property type="protein sequence ID" value="Pp3c21_15920V3.6"/>
    <property type="gene ID" value="Pp3c21_15920"/>
</dbReference>
<feature type="domain" description="Transcription initiation factor TFIID subunit 2 TPR repeats" evidence="12">
    <location>
        <begin position="697"/>
        <end position="1027"/>
    </location>
</feature>
<feature type="compositionally biased region" description="Basic and acidic residues" evidence="8">
    <location>
        <begin position="654"/>
        <end position="664"/>
    </location>
</feature>
<sequence>MAKQRKQKQKEHLPSDVEVVMSDEGFTSSCCAILHQKLCVAIDLSTQRIYGHTELKIAAKQGGKGGGVIGLHARDLHIEQVLVDGVEAHFEILNQNNYDEVYINDGPNPAPYTKSNQEAADDAYKKYSGDLHVESQPELLIFPPPSKPAGPAQVTETTLEVEAVLEHGFAQTAPDTTSETTSLVVVSTSHSEVVHIVRVDYWVEKPLSGAHFEGNLFYTNNQLRRARCWFPCVDSTLQRCSFDLEFTVHSEYVAVSNGKLLHQVYSKEGTHLKTYVYSLSIPIAASFVSLVVAPLVVLPDRHHSNVSHLCMPGMDATLNASVNTFHSVFSLYEEYLGAPFPFECYKQVFLPGDAVFSTSSVGASLATFSADLLADEHIIDQAISTRIKLAHALAQQWFGIFIIPDSAGDDWLLEGLAGMLTDLFVKRFLGNNEARFRRYKANEAVCLVEVEGAPVLSPPAGLDINMCGTEKLGVLGKIRTWKATAVVQMLERQMGPEPFRKVLQRIIMRAQDPDSKNQTLSTTEFRHFANKLGNLERPFLKDFFPRWVESSGCPRLRMGFVYSKRRNMVELAVRRESTSIPKRVGAVGKLEIPDLKLRNSDMGWPGMMSIRLHELDGMYDHPSLPMAGDCYQLLELQCHSKLAGRRMQRPKKGTKGEAVEDRVDATPAQSLESPLLWVRGDPELEYLAELNLIQPEQMWINQLEKDRDVIGQVQAVAALRAHPRTSFAVVNALNNCLIDPKVFCRVRIEAAAALASTASEGTSHMGLQNLIKYYKSRRFDPDISLPKPNDFHDFSEYFVLEAIPGAIAEVRGNDGKSPLEASEFILHILKHNDNNGNVHSDVYWLASVIEAVGSLEFGKQDLRTLARILKQIDRFLQYDRLMPSYNGVVATSCIRTLANIAIRFSYALSIERVKLLLKQFKDRDKINWRVRVAALKALLDIEYYSKGLEAAVILALQLIHSEFSFPVKSKIMKHVGRIASLIEKGSCKIGSVSVARLMTLLKSSTAFHNVMLRHSVFSFLQVLAGRSASLYRSAEYLSKLAPKHASQDTGSAKAKNAFKLRLRPAQSPVPAQPEPLKLRLVLPSSSKDDANRKDIDSSGSEREMDEQKGRFSIKLKLRKSSSALDGPVEDASQALEVSTGAAPMDHHVASSPPNCMKEVNLHEVTDSNLGFSQLESSRMQLLDTQPDDSQTLLMNTICVGVNGDIQDTSIKEMKHKDTNGTEGQIPEENEGGGSPGGFNQGNTHPGRNSRGSMEQQPPFDMYGEDTQDGTGESSDDMNKSLNESQTVDSKLQRFNSLSGMTGAENCTRDGGLEETESQKRVEKQCDDKKERRHDKMDKKDPKEKKKKKKKKKHDKNDSDYLEKKRKRKEEREQRHRQEGHKSLKEEKHRKEDRDVKVEERPASDAPANNHLHLEDATIENQGVSDTMKVKFKFKKPRTSASNI</sequence>
<dbReference type="Pfam" id="PF25316">
    <property type="entry name" value="TAF2_3rd"/>
    <property type="match status" value="1"/>
</dbReference>
<accession>A0A7I4C5E3</accession>
<dbReference type="GO" id="GO:0000976">
    <property type="term" value="F:transcription cis-regulatory region binding"/>
    <property type="evidence" value="ECO:0000318"/>
    <property type="project" value="GO_Central"/>
</dbReference>
<dbReference type="Gene3D" id="1.25.10.10">
    <property type="entry name" value="Leucine-rich Repeat Variant"/>
    <property type="match status" value="1"/>
</dbReference>
<evidence type="ECO:0000259" key="11">
    <source>
        <dbReference type="Pfam" id="PF25316"/>
    </source>
</evidence>
<evidence type="ECO:0000256" key="2">
    <source>
        <dbReference type="ARBA" id="ARBA00010937"/>
    </source>
</evidence>
<dbReference type="InterPro" id="IPR057991">
    <property type="entry name" value="TPR_TAF2_C"/>
</dbReference>
<dbReference type="RefSeq" id="XP_024359803.1">
    <property type="nucleotide sequence ID" value="XM_024504035.2"/>
</dbReference>
<dbReference type="EnsemblPlants" id="Pp3c21_15920V3.5">
    <property type="protein sequence ID" value="Pp3c21_15920V3.5"/>
    <property type="gene ID" value="Pp3c21_15920"/>
</dbReference>
<evidence type="ECO:0000256" key="4">
    <source>
        <dbReference type="ARBA" id="ARBA00023015"/>
    </source>
</evidence>
<reference evidence="13 14" key="2">
    <citation type="journal article" date="2018" name="Plant J.">
        <title>The Physcomitrella patens chromosome-scale assembly reveals moss genome structure and evolution.</title>
        <authorList>
            <person name="Lang D."/>
            <person name="Ullrich K.K."/>
            <person name="Murat F."/>
            <person name="Fuchs J."/>
            <person name="Jenkins J."/>
            <person name="Haas F.B."/>
            <person name="Piednoel M."/>
            <person name="Gundlach H."/>
            <person name="Van Bel M."/>
            <person name="Meyberg R."/>
            <person name="Vives C."/>
            <person name="Morata J."/>
            <person name="Symeonidi A."/>
            <person name="Hiss M."/>
            <person name="Muchero W."/>
            <person name="Kamisugi Y."/>
            <person name="Saleh O."/>
            <person name="Blanc G."/>
            <person name="Decker E.L."/>
            <person name="van Gessel N."/>
            <person name="Grimwood J."/>
            <person name="Hayes R.D."/>
            <person name="Graham S.W."/>
            <person name="Gunter L.E."/>
            <person name="McDaniel S.F."/>
            <person name="Hoernstein S.N.W."/>
            <person name="Larsson A."/>
            <person name="Li F.W."/>
            <person name="Perroud P.F."/>
            <person name="Phillips J."/>
            <person name="Ranjan P."/>
            <person name="Rokshar D.S."/>
            <person name="Rothfels C.J."/>
            <person name="Schneider L."/>
            <person name="Shu S."/>
            <person name="Stevenson D.W."/>
            <person name="Thummler F."/>
            <person name="Tillich M."/>
            <person name="Villarreal Aguilar J.C."/>
            <person name="Widiez T."/>
            <person name="Wong G.K."/>
            <person name="Wymore A."/>
            <person name="Zhang Y."/>
            <person name="Zimmer A.D."/>
            <person name="Quatrano R.S."/>
            <person name="Mayer K.F.X."/>
            <person name="Goodstein D."/>
            <person name="Casacuberta J.M."/>
            <person name="Vandepoele K."/>
            <person name="Reski R."/>
            <person name="Cuming A.C."/>
            <person name="Tuskan G.A."/>
            <person name="Maumus F."/>
            <person name="Salse J."/>
            <person name="Schmutz J."/>
            <person name="Rensing S.A."/>
        </authorList>
    </citation>
    <scope>NUCLEOTIDE SEQUENCE [LARGE SCALE GENOMIC DNA]</scope>
    <source>
        <strain evidence="13 14">cv. Gransden 2004</strain>
    </source>
</reference>
<dbReference type="FunFam" id="1.10.390.10:FF:000011">
    <property type="entry name" value="Transcription initiation factor TFIID subunit"/>
    <property type="match status" value="1"/>
</dbReference>
<dbReference type="FunCoup" id="A0A7I4C5E3">
    <property type="interactions" value="3750"/>
</dbReference>
<feature type="region of interest" description="Disordered" evidence="8">
    <location>
        <begin position="1216"/>
        <end position="1424"/>
    </location>
</feature>